<name>A0A166S5I8_9CLOT</name>
<dbReference type="EMBL" id="LITT01000005">
    <property type="protein sequence ID" value="OAA91661.1"/>
    <property type="molecule type" value="Genomic_DNA"/>
</dbReference>
<comment type="function">
    <text evidence="4">In the first step of glycine, betaine and sarcosine reductases, the substrate is bound to component PB via a Schiff base intermediate. Then the PB-activated substrate is nucleophilically attacked by the selenol anion of component PA to transform it to a carboxymethylated selenoether and the respective amine. By action of component PC, acetyl phosphate is formed, leaving component PA in its oxidized state. Finally component PA becomes reduced by the thioredoxin system to start a new catalytic cycle of reductive deamination.</text>
</comment>
<evidence type="ECO:0000256" key="8">
    <source>
        <dbReference type="ARBA" id="ARBA00048720"/>
    </source>
</evidence>
<dbReference type="PATRIC" id="fig|1538.10.peg.1123"/>
<evidence type="ECO:0000256" key="4">
    <source>
        <dbReference type="ARBA" id="ARBA00025583"/>
    </source>
</evidence>
<comment type="subunit">
    <text evidence="5">Monomer. Component of the glycine, sarcosine and betaine reductase complexes, together with components B and C.</text>
</comment>
<evidence type="ECO:0000256" key="7">
    <source>
        <dbReference type="ARBA" id="ARBA00048189"/>
    </source>
</evidence>
<dbReference type="GO" id="GO:0030700">
    <property type="term" value="C:glycine reductase complex"/>
    <property type="evidence" value="ECO:0007669"/>
    <property type="project" value="InterPro"/>
</dbReference>
<dbReference type="AlphaFoldDB" id="A0A166S5I8"/>
<dbReference type="GO" id="GO:0033795">
    <property type="term" value="F:betaine reductase activity"/>
    <property type="evidence" value="ECO:0007669"/>
    <property type="project" value="UniProtKB-EC"/>
</dbReference>
<evidence type="ECO:0000256" key="2">
    <source>
        <dbReference type="ARBA" id="ARBA00022933"/>
    </source>
</evidence>
<comment type="catalytic activity">
    <reaction evidence="8">
        <text>acetyl phosphate + methylamine + [thioredoxin]-disulfide + H2O = sarcosine + [thioredoxin]-dithiol + phosphate + H(+)</text>
        <dbReference type="Rhea" id="RHEA:12825"/>
        <dbReference type="Rhea" id="RHEA-COMP:10698"/>
        <dbReference type="Rhea" id="RHEA-COMP:10700"/>
        <dbReference type="ChEBI" id="CHEBI:15377"/>
        <dbReference type="ChEBI" id="CHEBI:15378"/>
        <dbReference type="ChEBI" id="CHEBI:22191"/>
        <dbReference type="ChEBI" id="CHEBI:29950"/>
        <dbReference type="ChEBI" id="CHEBI:43474"/>
        <dbReference type="ChEBI" id="CHEBI:50058"/>
        <dbReference type="ChEBI" id="CHEBI:57433"/>
        <dbReference type="ChEBI" id="CHEBI:59338"/>
        <dbReference type="EC" id="1.21.4.3"/>
    </reaction>
</comment>
<keyword evidence="2" id="KW-0712">Selenocysteine</keyword>
<evidence type="ECO:0000256" key="5">
    <source>
        <dbReference type="ARBA" id="ARBA00025846"/>
    </source>
</evidence>
<gene>
    <name evidence="9" type="primary">grdA_1</name>
    <name evidence="9" type="ORF">WY13_00627</name>
</gene>
<comment type="caution">
    <text evidence="9">The sequence shown here is derived from an EMBL/GenBank/DDBJ whole genome shotgun (WGS) entry which is preliminary data.</text>
</comment>
<proteinExistence type="inferred from homology"/>
<dbReference type="Pfam" id="PF04723">
    <property type="entry name" value="GRDA"/>
    <property type="match status" value="1"/>
</dbReference>
<sequence>MDLEIQQRVKDLTEKYGAENVIVILGGAEAEASGLSAETVCAGDPTFAGPLAGIALGLGVYHAVEPEVKAEFDPAVYDQQCGMMEMVLDVDEIISEVKTVRDSYSKYNK</sequence>
<evidence type="ECO:0000256" key="6">
    <source>
        <dbReference type="ARBA" id="ARBA00047603"/>
    </source>
</evidence>
<dbReference type="NCBIfam" id="NF040748">
    <property type="entry name" value="reduct_selen_A"/>
    <property type="match status" value="1"/>
</dbReference>
<dbReference type="InterPro" id="IPR006812">
    <property type="entry name" value="GRDA"/>
</dbReference>
<dbReference type="EC" id="1.21.4.2" evidence="9"/>
<comment type="similarity">
    <text evidence="1">Belongs to the GrdA family.</text>
</comment>
<evidence type="ECO:0000256" key="1">
    <source>
        <dbReference type="ARBA" id="ARBA00010866"/>
    </source>
</evidence>
<evidence type="ECO:0000313" key="9">
    <source>
        <dbReference type="EMBL" id="OAA91661.1"/>
    </source>
</evidence>
<comment type="catalytic activity">
    <reaction evidence="7">
        <text>acetyl phosphate + trimethylamine + [thioredoxin]-disulfide + H2O = glycine betaine + [thioredoxin]-dithiol + phosphate + H(+)</text>
        <dbReference type="Rhea" id="RHEA:11848"/>
        <dbReference type="Rhea" id="RHEA-COMP:10698"/>
        <dbReference type="Rhea" id="RHEA-COMP:10700"/>
        <dbReference type="ChEBI" id="CHEBI:15377"/>
        <dbReference type="ChEBI" id="CHEBI:15378"/>
        <dbReference type="ChEBI" id="CHEBI:17750"/>
        <dbReference type="ChEBI" id="CHEBI:22191"/>
        <dbReference type="ChEBI" id="CHEBI:29950"/>
        <dbReference type="ChEBI" id="CHEBI:43474"/>
        <dbReference type="ChEBI" id="CHEBI:50058"/>
        <dbReference type="ChEBI" id="CHEBI:58389"/>
        <dbReference type="EC" id="1.21.4.4"/>
    </reaction>
</comment>
<keyword evidence="3 9" id="KW-0560">Oxidoreductase</keyword>
<comment type="catalytic activity">
    <reaction evidence="6">
        <text>acetyl phosphate + [thioredoxin]-disulfide + NH4(+) + H2O = [thioredoxin]-dithiol + glycine + phosphate + H(+)</text>
        <dbReference type="Rhea" id="RHEA:12232"/>
        <dbReference type="Rhea" id="RHEA-COMP:10698"/>
        <dbReference type="Rhea" id="RHEA-COMP:10700"/>
        <dbReference type="ChEBI" id="CHEBI:15377"/>
        <dbReference type="ChEBI" id="CHEBI:15378"/>
        <dbReference type="ChEBI" id="CHEBI:22191"/>
        <dbReference type="ChEBI" id="CHEBI:28938"/>
        <dbReference type="ChEBI" id="CHEBI:29950"/>
        <dbReference type="ChEBI" id="CHEBI:43474"/>
        <dbReference type="ChEBI" id="CHEBI:50058"/>
        <dbReference type="ChEBI" id="CHEBI:57305"/>
        <dbReference type="EC" id="1.21.4.2"/>
    </reaction>
</comment>
<dbReference type="GO" id="GO:0033794">
    <property type="term" value="F:sarcosine reductase activity"/>
    <property type="evidence" value="ECO:0007669"/>
    <property type="project" value="UniProtKB-EC"/>
</dbReference>
<dbReference type="Proteomes" id="UP000077407">
    <property type="component" value="Unassembled WGS sequence"/>
</dbReference>
<dbReference type="PIRSF" id="PIRSF000181">
    <property type="entry name" value="Grc_selenoprot_A"/>
    <property type="match status" value="1"/>
</dbReference>
<accession>A0A166S5I8</accession>
<dbReference type="GO" id="GO:0030699">
    <property type="term" value="F:glycine reductase activity"/>
    <property type="evidence" value="ECO:0007669"/>
    <property type="project" value="UniProtKB-EC"/>
</dbReference>
<protein>
    <submittedName>
        <fullName evidence="9">Glycine/sarcosine/betaine reductase complex component A</fullName>
        <ecNumber evidence="9">1.21.4.2</ecNumber>
    </submittedName>
</protein>
<organism evidence="9 10">
    <name type="scientific">Clostridium ljungdahlii</name>
    <dbReference type="NCBI Taxonomy" id="1538"/>
    <lineage>
        <taxon>Bacteria</taxon>
        <taxon>Bacillati</taxon>
        <taxon>Bacillota</taxon>
        <taxon>Clostridia</taxon>
        <taxon>Eubacteriales</taxon>
        <taxon>Clostridiaceae</taxon>
        <taxon>Clostridium</taxon>
    </lineage>
</organism>
<reference evidence="9 10" key="1">
    <citation type="journal article" date="2015" name="Biotechnol. Bioeng.">
        <title>Genome sequence and phenotypic characterization of Caulobacter segnis.</title>
        <authorList>
            <person name="Patel S."/>
            <person name="Fletcher B."/>
            <person name="Scott D.C."/>
            <person name="Ely B."/>
        </authorList>
    </citation>
    <scope>NUCLEOTIDE SEQUENCE [LARGE SCALE GENOMIC DNA]</scope>
    <source>
        <strain evidence="9 10">ERI-2</strain>
    </source>
</reference>
<evidence type="ECO:0000313" key="10">
    <source>
        <dbReference type="Proteomes" id="UP000077407"/>
    </source>
</evidence>
<evidence type="ECO:0000256" key="3">
    <source>
        <dbReference type="ARBA" id="ARBA00023002"/>
    </source>
</evidence>